<keyword evidence="9" id="KW-0949">S-adenosyl-L-methionine</keyword>
<dbReference type="Proteomes" id="UP000774947">
    <property type="component" value="Unassembled WGS sequence"/>
</dbReference>
<keyword evidence="5" id="KW-0963">Cytoplasm</keyword>
<comment type="caution">
    <text evidence="14">The sequence shown here is derived from an EMBL/GenBank/DDBJ whole genome shotgun (WGS) entry which is preliminary data.</text>
</comment>
<dbReference type="AlphaFoldDB" id="A0A921DWE0"/>
<sequence length="101" mass="11253">MVYWPKLKTALPTTGLNLVAYEEVVKEHEDFGLVKAFKQLQTNPETVRMIFGPEGGLTVSEVAQLQEVGVQPVGLGPRILRTETAPLYFLSSLSYTMELLK</sequence>
<evidence type="ECO:0000256" key="6">
    <source>
        <dbReference type="ARBA" id="ARBA00022552"/>
    </source>
</evidence>
<reference evidence="14" key="1">
    <citation type="journal article" date="2021" name="PeerJ">
        <title>Extensive microbial diversity within the chicken gut microbiome revealed by metagenomics and culture.</title>
        <authorList>
            <person name="Gilroy R."/>
            <person name="Ravi A."/>
            <person name="Getino M."/>
            <person name="Pursley I."/>
            <person name="Horton D.L."/>
            <person name="Alikhan N.F."/>
            <person name="Baker D."/>
            <person name="Gharbi K."/>
            <person name="Hall N."/>
            <person name="Watson M."/>
            <person name="Adriaenssens E.M."/>
            <person name="Foster-Nyarko E."/>
            <person name="Jarju S."/>
            <person name="Secka A."/>
            <person name="Antonio M."/>
            <person name="Oren A."/>
            <person name="Chaudhuri R.R."/>
            <person name="La Ragione R."/>
            <person name="Hildebrand F."/>
            <person name="Pallen M.J."/>
        </authorList>
    </citation>
    <scope>NUCLEOTIDE SEQUENCE</scope>
    <source>
        <strain evidence="14">CHK173-2119</strain>
    </source>
</reference>
<comment type="function">
    <text evidence="10">Specifically methylates the N3 position of the uracil ring of uridine 1498 (m3U1498) in 16S rRNA. Acts on the fully assembled 30S ribosomal subunit.</text>
</comment>
<evidence type="ECO:0000313" key="14">
    <source>
        <dbReference type="EMBL" id="HJE15658.1"/>
    </source>
</evidence>
<dbReference type="GO" id="GO:0070475">
    <property type="term" value="P:rRNA base methylation"/>
    <property type="evidence" value="ECO:0007669"/>
    <property type="project" value="TreeGrafter"/>
</dbReference>
<dbReference type="InterPro" id="IPR029026">
    <property type="entry name" value="tRNA_m1G_MTases_N"/>
</dbReference>
<feature type="domain" description="Ribosomal RNA small subunit methyltransferase E methyltransferase" evidence="13">
    <location>
        <begin position="12"/>
        <end position="93"/>
    </location>
</feature>
<protein>
    <recommendedName>
        <fullName evidence="4">Ribosomal RNA small subunit methyltransferase E</fullName>
        <ecNumber evidence="3">2.1.1.193</ecNumber>
    </recommendedName>
    <alternativeName>
        <fullName evidence="11">16S rRNA m3U1498 methyltransferase</fullName>
    </alternativeName>
</protein>
<dbReference type="EC" id="2.1.1.193" evidence="3"/>
<evidence type="ECO:0000256" key="10">
    <source>
        <dbReference type="ARBA" id="ARBA00025699"/>
    </source>
</evidence>
<dbReference type="NCBIfam" id="TIGR00046">
    <property type="entry name" value="RsmE family RNA methyltransferase"/>
    <property type="match status" value="1"/>
</dbReference>
<gene>
    <name evidence="14" type="ORF">K8W17_06225</name>
</gene>
<dbReference type="PANTHER" id="PTHR30027">
    <property type="entry name" value="RIBOSOMAL RNA SMALL SUBUNIT METHYLTRANSFERASE E"/>
    <property type="match status" value="1"/>
</dbReference>
<reference evidence="14" key="2">
    <citation type="submission" date="2021-09" db="EMBL/GenBank/DDBJ databases">
        <authorList>
            <person name="Gilroy R."/>
        </authorList>
    </citation>
    <scope>NUCLEOTIDE SEQUENCE</scope>
    <source>
        <strain evidence="14">CHK173-2119</strain>
    </source>
</reference>
<evidence type="ECO:0000256" key="9">
    <source>
        <dbReference type="ARBA" id="ARBA00022691"/>
    </source>
</evidence>
<comment type="similarity">
    <text evidence="2">Belongs to the RNA methyltransferase RsmE family.</text>
</comment>
<evidence type="ECO:0000259" key="13">
    <source>
        <dbReference type="Pfam" id="PF04452"/>
    </source>
</evidence>
<evidence type="ECO:0000256" key="8">
    <source>
        <dbReference type="ARBA" id="ARBA00022679"/>
    </source>
</evidence>
<keyword evidence="7" id="KW-0489">Methyltransferase</keyword>
<dbReference type="Pfam" id="PF04452">
    <property type="entry name" value="Methyltrans_RNA"/>
    <property type="match status" value="1"/>
</dbReference>
<keyword evidence="6" id="KW-0698">rRNA processing</keyword>
<dbReference type="EMBL" id="DYXY01000161">
    <property type="protein sequence ID" value="HJE15658.1"/>
    <property type="molecule type" value="Genomic_DNA"/>
</dbReference>
<keyword evidence="8" id="KW-0808">Transferase</keyword>
<evidence type="ECO:0000256" key="12">
    <source>
        <dbReference type="ARBA" id="ARBA00047944"/>
    </source>
</evidence>
<evidence type="ECO:0000256" key="5">
    <source>
        <dbReference type="ARBA" id="ARBA00022490"/>
    </source>
</evidence>
<dbReference type="InterPro" id="IPR046886">
    <property type="entry name" value="RsmE_MTase_dom"/>
</dbReference>
<dbReference type="GO" id="GO:0070042">
    <property type="term" value="F:rRNA (uridine-N3-)-methyltransferase activity"/>
    <property type="evidence" value="ECO:0007669"/>
    <property type="project" value="TreeGrafter"/>
</dbReference>
<evidence type="ECO:0000256" key="1">
    <source>
        <dbReference type="ARBA" id="ARBA00004496"/>
    </source>
</evidence>
<name>A0A921DWE0_9LACO</name>
<comment type="subcellular location">
    <subcellularLocation>
        <location evidence="1">Cytoplasm</location>
    </subcellularLocation>
</comment>
<evidence type="ECO:0000256" key="3">
    <source>
        <dbReference type="ARBA" id="ARBA00012328"/>
    </source>
</evidence>
<evidence type="ECO:0000256" key="11">
    <source>
        <dbReference type="ARBA" id="ARBA00033196"/>
    </source>
</evidence>
<evidence type="ECO:0000256" key="7">
    <source>
        <dbReference type="ARBA" id="ARBA00022603"/>
    </source>
</evidence>
<evidence type="ECO:0000313" key="15">
    <source>
        <dbReference type="Proteomes" id="UP000774947"/>
    </source>
</evidence>
<dbReference type="GO" id="GO:0005737">
    <property type="term" value="C:cytoplasm"/>
    <property type="evidence" value="ECO:0007669"/>
    <property type="project" value="UniProtKB-SubCell"/>
</dbReference>
<proteinExistence type="inferred from homology"/>
<dbReference type="InterPro" id="IPR029028">
    <property type="entry name" value="Alpha/beta_knot_MTases"/>
</dbReference>
<comment type="catalytic activity">
    <reaction evidence="12">
        <text>uridine(1498) in 16S rRNA + S-adenosyl-L-methionine = N(3)-methyluridine(1498) in 16S rRNA + S-adenosyl-L-homocysteine + H(+)</text>
        <dbReference type="Rhea" id="RHEA:42920"/>
        <dbReference type="Rhea" id="RHEA-COMP:10283"/>
        <dbReference type="Rhea" id="RHEA-COMP:10284"/>
        <dbReference type="ChEBI" id="CHEBI:15378"/>
        <dbReference type="ChEBI" id="CHEBI:57856"/>
        <dbReference type="ChEBI" id="CHEBI:59789"/>
        <dbReference type="ChEBI" id="CHEBI:65315"/>
        <dbReference type="ChEBI" id="CHEBI:74502"/>
        <dbReference type="EC" id="2.1.1.193"/>
    </reaction>
</comment>
<evidence type="ECO:0000256" key="4">
    <source>
        <dbReference type="ARBA" id="ARBA00013673"/>
    </source>
</evidence>
<dbReference type="PANTHER" id="PTHR30027:SF3">
    <property type="entry name" value="16S RRNA (URACIL(1498)-N(3))-METHYLTRANSFERASE"/>
    <property type="match status" value="1"/>
</dbReference>
<dbReference type="Gene3D" id="3.40.1280.10">
    <property type="match status" value="1"/>
</dbReference>
<evidence type="ECO:0000256" key="2">
    <source>
        <dbReference type="ARBA" id="ARBA00005528"/>
    </source>
</evidence>
<dbReference type="SUPFAM" id="SSF75217">
    <property type="entry name" value="alpha/beta knot"/>
    <property type="match status" value="1"/>
</dbReference>
<dbReference type="InterPro" id="IPR006700">
    <property type="entry name" value="RsmE"/>
</dbReference>
<accession>A0A921DWE0</accession>
<organism evidence="14 15">
    <name type="scientific">Lapidilactobacillus dextrinicus</name>
    <dbReference type="NCBI Taxonomy" id="51664"/>
    <lineage>
        <taxon>Bacteria</taxon>
        <taxon>Bacillati</taxon>
        <taxon>Bacillota</taxon>
        <taxon>Bacilli</taxon>
        <taxon>Lactobacillales</taxon>
        <taxon>Lactobacillaceae</taxon>
        <taxon>Lapidilactobacillus</taxon>
    </lineage>
</organism>